<geneLocation type="mitochondrion" evidence="1"/>
<reference evidence="2" key="1">
    <citation type="journal article" date="2016" name="Proc. Natl. Acad. Sci. U.S.A.">
        <title>Chromosome-level assembly of Arabidopsis thaliana Ler reveals the extent of translocation and inversion polymorphisms.</title>
        <authorList>
            <person name="Zapata L."/>
            <person name="Ding J."/>
            <person name="Willing E.M."/>
            <person name="Hartwig B."/>
            <person name="Bezdan D."/>
            <person name="Jiao W.B."/>
            <person name="Patel V."/>
            <person name="Velikkakam James G."/>
            <person name="Koornneef M."/>
            <person name="Ossowski S."/>
            <person name="Schneeberger K."/>
        </authorList>
    </citation>
    <scope>NUCLEOTIDE SEQUENCE [LARGE SCALE GENOMIC DNA]</scope>
    <source>
        <strain evidence="2">cv. Landsberg erecta</strain>
    </source>
</reference>
<evidence type="ECO:0000313" key="2">
    <source>
        <dbReference type="Proteomes" id="UP000078284"/>
    </source>
</evidence>
<dbReference type="Proteomes" id="UP000078284">
    <property type="component" value="Unassembled WGS sequence"/>
</dbReference>
<keyword evidence="1" id="KW-0496">Mitochondrion</keyword>
<protein>
    <submittedName>
        <fullName evidence="1">Uncharacterized protein</fullName>
    </submittedName>
</protein>
<accession>A0A178U5Z0</accession>
<proteinExistence type="predicted"/>
<gene>
    <name evidence="1" type="ORF">AXX17_ATUG02820</name>
</gene>
<name>A0A178U5Z0_ARATH</name>
<comment type="caution">
    <text evidence="1">The sequence shown here is derived from an EMBL/GenBank/DDBJ whole genome shotgun (WGS) entry which is preliminary data.</text>
</comment>
<sequence>MVVLVVPAKRRSFAKRMKWVNLFLASAKHFFSLVELSTKKAIRERILFCKLLPCAFALPIVDGSAAPGATK</sequence>
<dbReference type="AlphaFoldDB" id="A0A178U5Z0"/>
<evidence type="ECO:0000313" key="1">
    <source>
        <dbReference type="EMBL" id="OAO89253.1"/>
    </source>
</evidence>
<organism evidence="1 2">
    <name type="scientific">Arabidopsis thaliana</name>
    <name type="common">Mouse-ear cress</name>
    <dbReference type="NCBI Taxonomy" id="3702"/>
    <lineage>
        <taxon>Eukaryota</taxon>
        <taxon>Viridiplantae</taxon>
        <taxon>Streptophyta</taxon>
        <taxon>Embryophyta</taxon>
        <taxon>Tracheophyta</taxon>
        <taxon>Spermatophyta</taxon>
        <taxon>Magnoliopsida</taxon>
        <taxon>eudicotyledons</taxon>
        <taxon>Gunneridae</taxon>
        <taxon>Pentapetalae</taxon>
        <taxon>rosids</taxon>
        <taxon>malvids</taxon>
        <taxon>Brassicales</taxon>
        <taxon>Brassicaceae</taxon>
        <taxon>Camelineae</taxon>
        <taxon>Arabidopsis</taxon>
    </lineage>
</organism>
<dbReference type="EMBL" id="LUHQ01000019">
    <property type="protein sequence ID" value="OAO89253.1"/>
    <property type="molecule type" value="Genomic_DNA"/>
</dbReference>